<evidence type="ECO:0000313" key="10">
    <source>
        <dbReference type="EMBL" id="CAY69398.1"/>
    </source>
</evidence>
<dbReference type="Gene3D" id="4.10.240.10">
    <property type="entry name" value="Zn(2)-C6 fungal-type DNA-binding domain"/>
    <property type="match status" value="1"/>
</dbReference>
<dbReference type="EMBL" id="FN392320">
    <property type="protein sequence ID" value="CAY69398.1"/>
    <property type="molecule type" value="Genomic_DNA"/>
</dbReference>
<dbReference type="SMART" id="SM00066">
    <property type="entry name" value="GAL4"/>
    <property type="match status" value="1"/>
</dbReference>
<dbReference type="HOGENOM" id="CLU_021797_0_0_1"/>
<dbReference type="InterPro" id="IPR001138">
    <property type="entry name" value="Zn2Cys6_DnaBD"/>
</dbReference>
<sequence>MAPVLPGNDSTKSNKVTKPKKPLYSRASKACSSCRRQKTRCFPSSDSIACLRCASMSQVCSFEEDLLKRATDPDNSKENIIGCLPNLDQNGSFDIKQTIQPESQVFKLSPIAKMNLNIDRKLKTLEAGVSQILGLLRREGFSLSEPAAVSLVDTNEVQAEFGVESKFEHKQHQQARQGNYEPGLDQIRPTGYAEQEKNFDEITTYTDYNEVTLNPFGSKLDLTDIPSLGAAHSTFITSPFASFTQCVAIDNLPIPLSNLALPRDHVRNSGSEFFIAGILTKPQAIELLSTFRERYGRWVSFAHHISTELLLDRIMSKCPLLLIVACSLSLKYSDPYIRKHAEKYLRQSLMKELNQNLMIMPQCLEFMQALVILSVYALTLSDETFSVDGWFLSGVALQQFITKERAGNLISDRPEGISEEFQRLTVYRLWNHLCLAHLVNSVLSGRISIINSLNLHSGRKVLDLPESTNFDGRMVAECSLQLIVCEFLNSQSASKEKSLQVARGELVKWLEQWSYLFEQPANQFVELGYHYGYFLVLFHWNFKKLQSETTDVIYPSIQDSSVIDRILDVADSVSMRSMLYHTEKVLDSINSVDNSSYFAFLSDQVHFICVYSALVMVRLLRVITNRDRISVESVNEDLNQVEISSLELTRKLDRCYKLSVRYKEVSVDENDIPQKYATAIQSALVETFPAVQLSKAWLTDDNLEEN</sequence>
<dbReference type="GO" id="GO:0000981">
    <property type="term" value="F:DNA-binding transcription factor activity, RNA polymerase II-specific"/>
    <property type="evidence" value="ECO:0007669"/>
    <property type="project" value="InterPro"/>
</dbReference>
<keyword evidence="7" id="KW-0539">Nucleus</keyword>
<evidence type="ECO:0000256" key="5">
    <source>
        <dbReference type="ARBA" id="ARBA00023125"/>
    </source>
</evidence>
<dbReference type="GeneID" id="8198365"/>
<proteinExistence type="predicted"/>
<organism evidence="10 11">
    <name type="scientific">Komagataella phaffii (strain GS115 / ATCC 20864)</name>
    <name type="common">Yeast</name>
    <name type="synonym">Pichia pastoris</name>
    <dbReference type="NCBI Taxonomy" id="644223"/>
    <lineage>
        <taxon>Eukaryota</taxon>
        <taxon>Fungi</taxon>
        <taxon>Dikarya</taxon>
        <taxon>Ascomycota</taxon>
        <taxon>Saccharomycotina</taxon>
        <taxon>Pichiomycetes</taxon>
        <taxon>Pichiales</taxon>
        <taxon>Pichiaceae</taxon>
        <taxon>Komagataella</taxon>
    </lineage>
</organism>
<dbReference type="OrthoDB" id="2595934at2759"/>
<dbReference type="PROSITE" id="PS00463">
    <property type="entry name" value="ZN2_CY6_FUNGAL_1"/>
    <property type="match status" value="1"/>
</dbReference>
<dbReference type="InterPro" id="IPR036864">
    <property type="entry name" value="Zn2-C6_fun-type_DNA-bd_sf"/>
</dbReference>
<dbReference type="SUPFAM" id="SSF57701">
    <property type="entry name" value="Zn2/Cys6 DNA-binding domain"/>
    <property type="match status" value="1"/>
</dbReference>
<feature type="region of interest" description="Disordered" evidence="8">
    <location>
        <begin position="1"/>
        <end position="21"/>
    </location>
</feature>
<evidence type="ECO:0000256" key="1">
    <source>
        <dbReference type="ARBA" id="ARBA00004123"/>
    </source>
</evidence>
<feature type="domain" description="Zn(2)-C6 fungal-type" evidence="9">
    <location>
        <begin position="30"/>
        <end position="62"/>
    </location>
</feature>
<evidence type="ECO:0000313" key="11">
    <source>
        <dbReference type="Proteomes" id="UP000000314"/>
    </source>
</evidence>
<dbReference type="CDD" id="cd00067">
    <property type="entry name" value="GAL4"/>
    <property type="match status" value="1"/>
</dbReference>
<protein>
    <recommendedName>
        <fullName evidence="9">Zn(2)-C6 fungal-type domain-containing protein</fullName>
    </recommendedName>
</protein>
<evidence type="ECO:0000256" key="3">
    <source>
        <dbReference type="ARBA" id="ARBA00022833"/>
    </source>
</evidence>
<dbReference type="GO" id="GO:0008270">
    <property type="term" value="F:zinc ion binding"/>
    <property type="evidence" value="ECO:0007669"/>
    <property type="project" value="InterPro"/>
</dbReference>
<keyword evidence="11" id="KW-1185">Reference proteome</keyword>
<dbReference type="RefSeq" id="XP_002491678.1">
    <property type="nucleotide sequence ID" value="XM_002491633.1"/>
</dbReference>
<evidence type="ECO:0000256" key="8">
    <source>
        <dbReference type="SAM" id="MobiDB-lite"/>
    </source>
</evidence>
<reference evidence="10 11" key="1">
    <citation type="journal article" date="2009" name="Nat. Biotechnol.">
        <title>Genome sequence of the recombinant protein production host Pichia pastoris.</title>
        <authorList>
            <person name="De Schutter K."/>
            <person name="Lin Y.C."/>
            <person name="Tiels P."/>
            <person name="Van Hecke A."/>
            <person name="Glinka S."/>
            <person name="Weber-Lehmann J."/>
            <person name="Rouze P."/>
            <person name="Van de Peer Y."/>
            <person name="Callewaert N."/>
        </authorList>
    </citation>
    <scope>NUCLEOTIDE SEQUENCE [LARGE SCALE GENOMIC DNA]</scope>
    <source>
        <strain evidence="11">GS115 / ATCC 20864</strain>
    </source>
</reference>
<evidence type="ECO:0000259" key="9">
    <source>
        <dbReference type="PROSITE" id="PS50048"/>
    </source>
</evidence>
<dbReference type="CDD" id="cd12148">
    <property type="entry name" value="fungal_TF_MHR"/>
    <property type="match status" value="1"/>
</dbReference>
<dbReference type="InterPro" id="IPR051089">
    <property type="entry name" value="prtT"/>
</dbReference>
<dbReference type="Proteomes" id="UP000000314">
    <property type="component" value="Chromosome 2"/>
</dbReference>
<dbReference type="InParanoid" id="C4R1M4"/>
<name>C4R1M4_KOMPG</name>
<dbReference type="GO" id="GO:0005634">
    <property type="term" value="C:nucleus"/>
    <property type="evidence" value="ECO:0007669"/>
    <property type="project" value="UniProtKB-SubCell"/>
</dbReference>
<evidence type="ECO:0000256" key="6">
    <source>
        <dbReference type="ARBA" id="ARBA00023163"/>
    </source>
</evidence>
<dbReference type="GO" id="GO:0000976">
    <property type="term" value="F:transcription cis-regulatory region binding"/>
    <property type="evidence" value="ECO:0007669"/>
    <property type="project" value="TreeGrafter"/>
</dbReference>
<evidence type="ECO:0000256" key="7">
    <source>
        <dbReference type="ARBA" id="ARBA00023242"/>
    </source>
</evidence>
<keyword evidence="3" id="KW-0862">Zinc</keyword>
<dbReference type="PANTHER" id="PTHR31845">
    <property type="entry name" value="FINGER DOMAIN PROTEIN, PUTATIVE-RELATED"/>
    <property type="match status" value="1"/>
</dbReference>
<dbReference type="STRING" id="644223.C4R1M4"/>
<comment type="subcellular location">
    <subcellularLocation>
        <location evidence="1">Nucleus</location>
    </subcellularLocation>
</comment>
<keyword evidence="5" id="KW-0238">DNA-binding</keyword>
<keyword evidence="4" id="KW-0805">Transcription regulation</keyword>
<dbReference type="AlphaFoldDB" id="C4R1M4"/>
<accession>C4R1M4</accession>
<evidence type="ECO:0000256" key="4">
    <source>
        <dbReference type="ARBA" id="ARBA00023015"/>
    </source>
</evidence>
<keyword evidence="2" id="KW-0479">Metal-binding</keyword>
<dbReference type="eggNOG" id="ENOG502QUEK">
    <property type="taxonomic scope" value="Eukaryota"/>
</dbReference>
<keyword evidence="6" id="KW-0804">Transcription</keyword>
<evidence type="ECO:0000256" key="2">
    <source>
        <dbReference type="ARBA" id="ARBA00022723"/>
    </source>
</evidence>
<dbReference type="KEGG" id="ppa:PAS_chr2-1_0747"/>
<gene>
    <name evidence="10" type="ordered locus">PAS_chr2-1_0747</name>
</gene>
<dbReference type="OMA" id="WEYLFSQ"/>
<dbReference type="PROSITE" id="PS50048">
    <property type="entry name" value="ZN2_CY6_FUNGAL_2"/>
    <property type="match status" value="1"/>
</dbReference>
<dbReference type="PANTHER" id="PTHR31845:SF34">
    <property type="entry name" value="TRANSCRIPTIONAL ACTIVATOR OF PROTEASES PRTT"/>
    <property type="match status" value="1"/>
</dbReference>